<gene>
    <name evidence="4" type="ORF">FGF67_08355</name>
</gene>
<feature type="domain" description="AMP-activated protein kinase glycogen-binding" evidence="2">
    <location>
        <begin position="318"/>
        <end position="387"/>
    </location>
</feature>
<feature type="domain" description="Type 9 secretion system plug protein N-terminal" evidence="3">
    <location>
        <begin position="31"/>
        <end position="153"/>
    </location>
</feature>
<accession>A0A5C4SL29</accession>
<feature type="chain" id="PRO_5023131803" evidence="1">
    <location>
        <begin position="21"/>
        <end position="416"/>
    </location>
</feature>
<dbReference type="EMBL" id="VDCS01000007">
    <property type="protein sequence ID" value="TNJ44644.1"/>
    <property type="molecule type" value="Genomic_DNA"/>
</dbReference>
<keyword evidence="5" id="KW-1185">Reference proteome</keyword>
<evidence type="ECO:0000313" key="4">
    <source>
        <dbReference type="EMBL" id="TNJ44644.1"/>
    </source>
</evidence>
<dbReference type="InterPro" id="IPR014756">
    <property type="entry name" value="Ig_E-set"/>
</dbReference>
<dbReference type="SUPFAM" id="SSF81296">
    <property type="entry name" value="E set domains"/>
    <property type="match status" value="1"/>
</dbReference>
<dbReference type="RefSeq" id="WP_139696672.1">
    <property type="nucleotide sequence ID" value="NZ_CP074074.1"/>
</dbReference>
<proteinExistence type="predicted"/>
<sequence>MSLKPLFVIILFAVPFSLFPQVEETNPPEHIKTINFRGTTAENQLPILTLGDAVILEFDALNGEENDYYYKIKHFNFDWTPSQLVQSEYMDGFDNQRIRTYENSFNTYQIYSHYILTLPNDQTRGLKVSGNYMLYIYNSDGQLVFSRKFMLYENKANVGVVLKRARDLDVIEEKQRVELTIDSNNMQLNNPYQTVKAAIIQNNNLNTAITNVKPQYTLGNKLVYKYDSETSFWGGNEYFFFENKDIRAANNNVQFIDLKDLYYNYLYTNIIRANRPYTYNPDINGNYVINNIDASNPSIEADYAWVYFSLEASDALKNKQVYIYGSFNNYAIEDSNRMTYNPESHNFEHTMLLKQGFYNYKYVVADNNGVINDGVISGNFWQTENNYKVLVYYRDLGARYDRIIGYGEGSSVNITN</sequence>
<dbReference type="InterPro" id="IPR013783">
    <property type="entry name" value="Ig-like_fold"/>
</dbReference>
<evidence type="ECO:0000313" key="5">
    <source>
        <dbReference type="Proteomes" id="UP000308713"/>
    </source>
</evidence>
<dbReference type="Proteomes" id="UP000308713">
    <property type="component" value="Unassembled WGS sequence"/>
</dbReference>
<organism evidence="4 5">
    <name type="scientific">Allotamlana fucoidanivorans</name>
    <dbReference type="NCBI Taxonomy" id="2583814"/>
    <lineage>
        <taxon>Bacteria</taxon>
        <taxon>Pseudomonadati</taxon>
        <taxon>Bacteroidota</taxon>
        <taxon>Flavobacteriia</taxon>
        <taxon>Flavobacteriales</taxon>
        <taxon>Flavobacteriaceae</taxon>
        <taxon>Allotamlana</taxon>
    </lineage>
</organism>
<evidence type="ECO:0000259" key="3">
    <source>
        <dbReference type="Pfam" id="PF17116"/>
    </source>
</evidence>
<dbReference type="InterPro" id="IPR032640">
    <property type="entry name" value="AMPK1_CBM"/>
</dbReference>
<dbReference type="Gene3D" id="2.60.40.10">
    <property type="entry name" value="Immunoglobulins"/>
    <property type="match status" value="1"/>
</dbReference>
<dbReference type="AlphaFoldDB" id="A0A5C4SL29"/>
<keyword evidence="1" id="KW-0732">Signal</keyword>
<dbReference type="OrthoDB" id="1522602at2"/>
<dbReference type="Pfam" id="PF16561">
    <property type="entry name" value="AMPK1_CBM"/>
    <property type="match status" value="1"/>
</dbReference>
<dbReference type="InterPro" id="IPR031345">
    <property type="entry name" value="T9SS_Plug_N"/>
</dbReference>
<comment type="caution">
    <text evidence="4">The sequence shown here is derived from an EMBL/GenBank/DDBJ whole genome shotgun (WGS) entry which is preliminary data.</text>
</comment>
<reference evidence="4 5" key="1">
    <citation type="submission" date="2019-05" db="EMBL/GenBank/DDBJ databases">
        <title>Tamlana fucoidanivorans sp. nov., isolated from the surface of algae collected from Fujian province in China.</title>
        <authorList>
            <person name="Li J."/>
        </authorList>
    </citation>
    <scope>NUCLEOTIDE SEQUENCE [LARGE SCALE GENOMIC DNA]</scope>
    <source>
        <strain evidence="4 5">CW2-9</strain>
    </source>
</reference>
<protein>
    <submittedName>
        <fullName evidence="4">DUF5103 domain-containing protein</fullName>
    </submittedName>
</protein>
<feature type="signal peptide" evidence="1">
    <location>
        <begin position="1"/>
        <end position="20"/>
    </location>
</feature>
<dbReference type="Pfam" id="PF17116">
    <property type="entry name" value="T9SS_plug_1st"/>
    <property type="match status" value="1"/>
</dbReference>
<evidence type="ECO:0000256" key="1">
    <source>
        <dbReference type="SAM" id="SignalP"/>
    </source>
</evidence>
<evidence type="ECO:0000259" key="2">
    <source>
        <dbReference type="Pfam" id="PF16561"/>
    </source>
</evidence>
<name>A0A5C4SL29_9FLAO</name>